<dbReference type="FunFam" id="2.60.300.12:FF:000001">
    <property type="entry name" value="Iron-binding protein IscA"/>
    <property type="match status" value="1"/>
</dbReference>
<dbReference type="RefSeq" id="XP_038045427.1">
    <property type="nucleotide sequence ID" value="XM_038189499.1"/>
</dbReference>
<dbReference type="GeneID" id="119720004"/>
<dbReference type="InterPro" id="IPR050322">
    <property type="entry name" value="Fe-S_cluster_asmbl/transfer"/>
</dbReference>
<evidence type="ECO:0000259" key="3">
    <source>
        <dbReference type="Pfam" id="PF01521"/>
    </source>
</evidence>
<name>A0A913Z182_PATMI</name>
<feature type="domain" description="Core" evidence="3">
    <location>
        <begin position="30"/>
        <end position="129"/>
    </location>
</feature>
<dbReference type="GO" id="GO:0016226">
    <property type="term" value="P:iron-sulfur cluster assembly"/>
    <property type="evidence" value="ECO:0007669"/>
    <property type="project" value="InterPro"/>
</dbReference>
<evidence type="ECO:0000256" key="2">
    <source>
        <dbReference type="ARBA" id="ARBA00039743"/>
    </source>
</evidence>
<dbReference type="PANTHER" id="PTHR10072">
    <property type="entry name" value="IRON-SULFUR CLUSTER ASSEMBLY PROTEIN"/>
    <property type="match status" value="1"/>
</dbReference>
<dbReference type="InterPro" id="IPR000361">
    <property type="entry name" value="ATAP_core_dom"/>
</dbReference>
<dbReference type="AlphaFoldDB" id="A0A913Z182"/>
<evidence type="ECO:0000313" key="5">
    <source>
        <dbReference type="Proteomes" id="UP000887568"/>
    </source>
</evidence>
<dbReference type="OMA" id="GCAGQEY"/>
<evidence type="ECO:0000256" key="1">
    <source>
        <dbReference type="ARBA" id="ARBA00006718"/>
    </source>
</evidence>
<keyword evidence="5" id="KW-1185">Reference proteome</keyword>
<dbReference type="PANTHER" id="PTHR10072:SF41">
    <property type="entry name" value="IRON-SULFUR CLUSTER ASSEMBLY 1 HOMOLOG, MITOCHONDRIAL"/>
    <property type="match status" value="1"/>
</dbReference>
<comment type="similarity">
    <text evidence="1">Belongs to the HesB/IscA family.</text>
</comment>
<dbReference type="Pfam" id="PF01521">
    <property type="entry name" value="Fe-S_biosyn"/>
    <property type="match status" value="1"/>
</dbReference>
<dbReference type="GO" id="GO:0005739">
    <property type="term" value="C:mitochondrion"/>
    <property type="evidence" value="ECO:0007669"/>
    <property type="project" value="TreeGrafter"/>
</dbReference>
<protein>
    <recommendedName>
        <fullName evidence="2">Iron-sulfur cluster assembly 1 homolog, mitochondrial</fullName>
    </recommendedName>
</protein>
<dbReference type="NCBIfam" id="TIGR00049">
    <property type="entry name" value="iron-sulfur cluster assembly accessory protein"/>
    <property type="match status" value="1"/>
</dbReference>
<organism evidence="4 5">
    <name type="scientific">Patiria miniata</name>
    <name type="common">Bat star</name>
    <name type="synonym">Asterina miniata</name>
    <dbReference type="NCBI Taxonomy" id="46514"/>
    <lineage>
        <taxon>Eukaryota</taxon>
        <taxon>Metazoa</taxon>
        <taxon>Echinodermata</taxon>
        <taxon>Eleutherozoa</taxon>
        <taxon>Asterozoa</taxon>
        <taxon>Asteroidea</taxon>
        <taxon>Valvatacea</taxon>
        <taxon>Valvatida</taxon>
        <taxon>Asterinidae</taxon>
        <taxon>Patiria</taxon>
    </lineage>
</organism>
<accession>A0A913Z182</accession>
<dbReference type="GO" id="GO:0051537">
    <property type="term" value="F:2 iron, 2 sulfur cluster binding"/>
    <property type="evidence" value="ECO:0007669"/>
    <property type="project" value="TreeGrafter"/>
</dbReference>
<dbReference type="InterPro" id="IPR035903">
    <property type="entry name" value="HesB-like_dom_sf"/>
</dbReference>
<proteinExistence type="inferred from homology"/>
<evidence type="ECO:0000313" key="4">
    <source>
        <dbReference type="EnsemblMetazoa" id="XP_038045427.1"/>
    </source>
</evidence>
<dbReference type="EnsemblMetazoa" id="XM_038189499.1">
    <property type="protein sequence ID" value="XP_038045427.1"/>
    <property type="gene ID" value="LOC119720004"/>
</dbReference>
<dbReference type="Proteomes" id="UP000887568">
    <property type="component" value="Unplaced"/>
</dbReference>
<dbReference type="SUPFAM" id="SSF89360">
    <property type="entry name" value="HesB-like domain"/>
    <property type="match status" value="1"/>
</dbReference>
<dbReference type="OrthoDB" id="333486at2759"/>
<sequence length="133" mass="14344">MSAAAGSIGRATVRAMQGRKRLIPQRAALVLSKSAVEKIQGLLQEKPEVVGLRVGVKTRGCNGLTYTLDYATEKGKFDEEVVQDGVRVFVDSKAQLTLLGTEMDYVQSTLSSEFVFNNPNIKGVCGCGESFNV</sequence>
<dbReference type="CTD" id="81689"/>
<dbReference type="InterPro" id="IPR017870">
    <property type="entry name" value="FeS_cluster_insertion_CS"/>
</dbReference>
<reference evidence="4" key="1">
    <citation type="submission" date="2022-11" db="UniProtKB">
        <authorList>
            <consortium name="EnsemblMetazoa"/>
        </authorList>
    </citation>
    <scope>IDENTIFICATION</scope>
</reference>
<dbReference type="PROSITE" id="PS01152">
    <property type="entry name" value="HESB"/>
    <property type="match status" value="1"/>
</dbReference>
<dbReference type="Gene3D" id="2.60.300.12">
    <property type="entry name" value="HesB-like domain"/>
    <property type="match status" value="1"/>
</dbReference>
<dbReference type="InterPro" id="IPR016092">
    <property type="entry name" value="ATAP"/>
</dbReference>